<feature type="transmembrane region" description="Helical" evidence="7">
    <location>
        <begin position="244"/>
        <end position="266"/>
    </location>
</feature>
<feature type="transmembrane region" description="Helical" evidence="7">
    <location>
        <begin position="557"/>
        <end position="579"/>
    </location>
</feature>
<dbReference type="Pfam" id="PF07690">
    <property type="entry name" value="MFS_1"/>
    <property type="match status" value="1"/>
</dbReference>
<protein>
    <submittedName>
        <fullName evidence="9">Putative transporter</fullName>
    </submittedName>
</protein>
<dbReference type="InterPro" id="IPR011701">
    <property type="entry name" value="MFS"/>
</dbReference>
<evidence type="ECO:0000313" key="10">
    <source>
        <dbReference type="Proteomes" id="UP000038010"/>
    </source>
</evidence>
<keyword evidence="5 7" id="KW-0472">Membrane</keyword>
<comment type="caution">
    <text evidence="9">The sequence shown here is derived from an EMBL/GenBank/DDBJ whole genome shotgun (WGS) entry which is preliminary data.</text>
</comment>
<dbReference type="FunFam" id="1.20.1250.20:FF:000011">
    <property type="entry name" value="MFS multidrug transporter, putative"/>
    <property type="match status" value="1"/>
</dbReference>
<feature type="transmembrane region" description="Helical" evidence="7">
    <location>
        <begin position="188"/>
        <end position="208"/>
    </location>
</feature>
<dbReference type="SUPFAM" id="SSF103473">
    <property type="entry name" value="MFS general substrate transporter"/>
    <property type="match status" value="1"/>
</dbReference>
<dbReference type="Gene3D" id="1.20.1250.20">
    <property type="entry name" value="MFS general substrate transporter like domains"/>
    <property type="match status" value="1"/>
</dbReference>
<evidence type="ECO:0000259" key="8">
    <source>
        <dbReference type="PROSITE" id="PS50850"/>
    </source>
</evidence>
<gene>
    <name evidence="9" type="ORF">AB675_10387</name>
</gene>
<feature type="transmembrane region" description="Helical" evidence="7">
    <location>
        <begin position="520"/>
        <end position="545"/>
    </location>
</feature>
<dbReference type="AlphaFoldDB" id="A0A0N1HKQ8"/>
<evidence type="ECO:0000256" key="5">
    <source>
        <dbReference type="ARBA" id="ARBA00023136"/>
    </source>
</evidence>
<keyword evidence="3 7" id="KW-0812">Transmembrane</keyword>
<feature type="compositionally biased region" description="Low complexity" evidence="6">
    <location>
        <begin position="42"/>
        <end position="53"/>
    </location>
</feature>
<dbReference type="STRING" id="1664694.A0A0N1HKQ8"/>
<dbReference type="GO" id="GO:0005886">
    <property type="term" value="C:plasma membrane"/>
    <property type="evidence" value="ECO:0007669"/>
    <property type="project" value="TreeGrafter"/>
</dbReference>
<name>A0A0N1HKQ8_9EURO</name>
<evidence type="ECO:0000256" key="3">
    <source>
        <dbReference type="ARBA" id="ARBA00022692"/>
    </source>
</evidence>
<evidence type="ECO:0000313" key="9">
    <source>
        <dbReference type="EMBL" id="KPI37372.1"/>
    </source>
</evidence>
<feature type="domain" description="Major facilitator superfamily (MFS) profile" evidence="8">
    <location>
        <begin position="153"/>
        <end position="584"/>
    </location>
</feature>
<accession>A0A0N1HKQ8</accession>
<dbReference type="VEuPathDB" id="FungiDB:AB675_10387"/>
<dbReference type="GO" id="GO:0022857">
    <property type="term" value="F:transmembrane transporter activity"/>
    <property type="evidence" value="ECO:0007669"/>
    <property type="project" value="InterPro"/>
</dbReference>
<organism evidence="9 10">
    <name type="scientific">Cyphellophora attinorum</name>
    <dbReference type="NCBI Taxonomy" id="1664694"/>
    <lineage>
        <taxon>Eukaryota</taxon>
        <taxon>Fungi</taxon>
        <taxon>Dikarya</taxon>
        <taxon>Ascomycota</taxon>
        <taxon>Pezizomycotina</taxon>
        <taxon>Eurotiomycetes</taxon>
        <taxon>Chaetothyriomycetidae</taxon>
        <taxon>Chaetothyriales</taxon>
        <taxon>Cyphellophoraceae</taxon>
        <taxon>Cyphellophora</taxon>
    </lineage>
</organism>
<evidence type="ECO:0000256" key="4">
    <source>
        <dbReference type="ARBA" id="ARBA00022989"/>
    </source>
</evidence>
<feature type="transmembrane region" description="Helical" evidence="7">
    <location>
        <begin position="384"/>
        <end position="409"/>
    </location>
</feature>
<dbReference type="EMBL" id="LFJN01000024">
    <property type="protein sequence ID" value="KPI37372.1"/>
    <property type="molecule type" value="Genomic_DNA"/>
</dbReference>
<feature type="compositionally biased region" description="Acidic residues" evidence="6">
    <location>
        <begin position="601"/>
        <end position="615"/>
    </location>
</feature>
<feature type="transmembrane region" description="Helical" evidence="7">
    <location>
        <begin position="421"/>
        <end position="441"/>
    </location>
</feature>
<feature type="compositionally biased region" description="Basic and acidic residues" evidence="6">
    <location>
        <begin position="23"/>
        <end position="38"/>
    </location>
</feature>
<feature type="compositionally biased region" description="Polar residues" evidence="6">
    <location>
        <begin position="642"/>
        <end position="659"/>
    </location>
</feature>
<evidence type="ECO:0000256" key="6">
    <source>
        <dbReference type="SAM" id="MobiDB-lite"/>
    </source>
</evidence>
<feature type="transmembrane region" description="Helical" evidence="7">
    <location>
        <begin position="278"/>
        <end position="304"/>
    </location>
</feature>
<dbReference type="InterPro" id="IPR020846">
    <property type="entry name" value="MFS_dom"/>
</dbReference>
<feature type="region of interest" description="Disordered" evidence="6">
    <location>
        <begin position="1"/>
        <end position="73"/>
    </location>
</feature>
<dbReference type="RefSeq" id="XP_017997335.1">
    <property type="nucleotide sequence ID" value="XM_018139154.1"/>
</dbReference>
<keyword evidence="4 7" id="KW-1133">Transmembrane helix</keyword>
<feature type="compositionally biased region" description="Polar residues" evidence="6">
    <location>
        <begin position="93"/>
        <end position="102"/>
    </location>
</feature>
<keyword evidence="10" id="KW-1185">Reference proteome</keyword>
<dbReference type="PANTHER" id="PTHR23502:SF31">
    <property type="entry name" value="POLYAMINE TRANSPORTER 1"/>
    <property type="match status" value="1"/>
</dbReference>
<evidence type="ECO:0000256" key="2">
    <source>
        <dbReference type="ARBA" id="ARBA00022448"/>
    </source>
</evidence>
<feature type="region of interest" description="Disordered" evidence="6">
    <location>
        <begin position="93"/>
        <end position="121"/>
    </location>
</feature>
<dbReference type="Proteomes" id="UP000038010">
    <property type="component" value="Unassembled WGS sequence"/>
</dbReference>
<feature type="transmembrane region" description="Helical" evidence="7">
    <location>
        <begin position="488"/>
        <end position="513"/>
    </location>
</feature>
<dbReference type="PANTHER" id="PTHR23502">
    <property type="entry name" value="MAJOR FACILITATOR SUPERFAMILY"/>
    <property type="match status" value="1"/>
</dbReference>
<feature type="region of interest" description="Disordered" evidence="6">
    <location>
        <begin position="590"/>
        <end position="678"/>
    </location>
</feature>
<keyword evidence="2" id="KW-0813">Transport</keyword>
<feature type="transmembrane region" description="Helical" evidence="7">
    <location>
        <begin position="461"/>
        <end position="482"/>
    </location>
</feature>
<feature type="transmembrane region" description="Helical" evidence="7">
    <location>
        <begin position="310"/>
        <end position="328"/>
    </location>
</feature>
<evidence type="ECO:0000256" key="1">
    <source>
        <dbReference type="ARBA" id="ARBA00004141"/>
    </source>
</evidence>
<dbReference type="GeneID" id="28731034"/>
<dbReference type="CDD" id="cd17323">
    <property type="entry name" value="MFS_Tpo1_MDR_like"/>
    <property type="match status" value="1"/>
</dbReference>
<dbReference type="PROSITE" id="PS50850">
    <property type="entry name" value="MFS"/>
    <property type="match status" value="1"/>
</dbReference>
<dbReference type="InterPro" id="IPR036259">
    <property type="entry name" value="MFS_trans_sf"/>
</dbReference>
<proteinExistence type="predicted"/>
<dbReference type="OrthoDB" id="9986881at2759"/>
<sequence>MDIVDRDMERAEEQATRTWSQTSKERRERERAELERSRRSSRASSLSSSSSSSIEQDMGRIATAGGGSMNVGAYRTRTHPIEDHRTETHRLQQVQTVGATSARSRKTQPLPEFGGGKPYPPPLPEREEYVVEFDGKDDPLHPQNWPFKRKLLFGAILAYTALCSTFTSSLLSASTIGIGEYFHVSTEVATLTTSLFVLGYAFGPLVWGPFSELQGRKPPILVGMFGFSLFCYACATGKDLQTVMICRFFTGFFGSCPLAVVAAIFADMFDNTQRGIAIVVFSSMVFMGPMLGPFIGGFIQASYLGWRWNLYIPGIMGSAAFLLNLFFLKESYAPMVLVGKAAELRRRTKNWGIHAKQEEVEVDFRELITKNFSRPLRLLATEPIILAVTLYMSLIYALLYAFLTAYPLVFQGVHHIRPGVAGLPFFGMVGGIFCVAGFIIWDNKNYIRKLQANGGIPVPEWRLPPVIVGGVLFAAGLFWFGWTGYTDSIHWIVPTLSGLFTGAGLLAIFICLFNYIIDSYLMFAASAIAANTFLRSILAASFPLFTRQMFNNLGIQWAGTLLGCLSAACVPIPICFYLFGKKLRQKSKFAPTMAPPKKQDEEESIGDGDETDGSDDNQHGFSALHATRSVAHHEYPMRTRTRSGTNATGASRGSATLNGGSAAAAAAPNTSTDPEKRD</sequence>
<comment type="subcellular location">
    <subcellularLocation>
        <location evidence="1">Membrane</location>
        <topology evidence="1">Multi-pass membrane protein</topology>
    </subcellularLocation>
</comment>
<feature type="compositionally biased region" description="Basic and acidic residues" evidence="6">
    <location>
        <begin position="1"/>
        <end position="15"/>
    </location>
</feature>
<evidence type="ECO:0000256" key="7">
    <source>
        <dbReference type="SAM" id="Phobius"/>
    </source>
</evidence>
<feature type="transmembrane region" description="Helical" evidence="7">
    <location>
        <begin position="151"/>
        <end position="176"/>
    </location>
</feature>
<feature type="transmembrane region" description="Helical" evidence="7">
    <location>
        <begin position="220"/>
        <end position="238"/>
    </location>
</feature>
<reference evidence="9 10" key="1">
    <citation type="submission" date="2015-06" db="EMBL/GenBank/DDBJ databases">
        <title>Draft genome of the ant-associated black yeast Phialophora attae CBS 131958.</title>
        <authorList>
            <person name="Moreno L.F."/>
            <person name="Stielow B.J."/>
            <person name="de Hoog S."/>
            <person name="Vicente V.A."/>
            <person name="Weiss V.A."/>
            <person name="de Vries M."/>
            <person name="Cruz L.M."/>
            <person name="Souza E.M."/>
        </authorList>
    </citation>
    <scope>NUCLEOTIDE SEQUENCE [LARGE SCALE GENOMIC DNA]</scope>
    <source>
        <strain evidence="9 10">CBS 131958</strain>
    </source>
</reference>